<comment type="caution">
    <text evidence="2">The sequence shown here is derived from an EMBL/GenBank/DDBJ whole genome shotgun (WGS) entry which is preliminary data.</text>
</comment>
<evidence type="ECO:0000256" key="1">
    <source>
        <dbReference type="SAM" id="Phobius"/>
    </source>
</evidence>
<feature type="transmembrane region" description="Helical" evidence="1">
    <location>
        <begin position="54"/>
        <end position="73"/>
    </location>
</feature>
<sequence>MIYDWLILRIVNFDAQVLGLSTCVQPAILFSTIVLAYFSIACALYTTSNQFSHCITSYTAMFALPLIFLYVGLSEKHVNYIFH</sequence>
<reference evidence="2" key="2">
    <citation type="journal article" date="2023" name="Proc. Natl. Acad. Sci. U.S.A.">
        <title>A global phylogenomic analysis of the shiitake genus Lentinula.</title>
        <authorList>
            <person name="Sierra-Patev S."/>
            <person name="Min B."/>
            <person name="Naranjo-Ortiz M."/>
            <person name="Looney B."/>
            <person name="Konkel Z."/>
            <person name="Slot J.C."/>
            <person name="Sakamoto Y."/>
            <person name="Steenwyk J.L."/>
            <person name="Rokas A."/>
            <person name="Carro J."/>
            <person name="Camarero S."/>
            <person name="Ferreira P."/>
            <person name="Molpeceres G."/>
            <person name="Ruiz-Duenas F.J."/>
            <person name="Serrano A."/>
            <person name="Henrissat B."/>
            <person name="Drula E."/>
            <person name="Hughes K.W."/>
            <person name="Mata J.L."/>
            <person name="Ishikawa N.K."/>
            <person name="Vargas-Isla R."/>
            <person name="Ushijima S."/>
            <person name="Smith C.A."/>
            <person name="Donoghue J."/>
            <person name="Ahrendt S."/>
            <person name="Andreopoulos W."/>
            <person name="He G."/>
            <person name="LaButti K."/>
            <person name="Lipzen A."/>
            <person name="Ng V."/>
            <person name="Riley R."/>
            <person name="Sandor L."/>
            <person name="Barry K."/>
            <person name="Martinez A.T."/>
            <person name="Xiao Y."/>
            <person name="Gibbons J.G."/>
            <person name="Terashima K."/>
            <person name="Grigoriev I.V."/>
            <person name="Hibbett D."/>
        </authorList>
    </citation>
    <scope>NUCLEOTIDE SEQUENCE</scope>
    <source>
        <strain evidence="2">ET3784</strain>
    </source>
</reference>
<dbReference type="EMBL" id="JANVFO010000003">
    <property type="protein sequence ID" value="KAJ3736972.1"/>
    <property type="molecule type" value="Genomic_DNA"/>
</dbReference>
<feature type="transmembrane region" description="Helical" evidence="1">
    <location>
        <begin position="27"/>
        <end position="47"/>
    </location>
</feature>
<evidence type="ECO:0000313" key="3">
    <source>
        <dbReference type="Proteomes" id="UP001176059"/>
    </source>
</evidence>
<dbReference type="Proteomes" id="UP001176059">
    <property type="component" value="Unassembled WGS sequence"/>
</dbReference>
<keyword evidence="1" id="KW-0812">Transmembrane</keyword>
<accession>A0AA38JHJ0</accession>
<keyword evidence="1" id="KW-0472">Membrane</keyword>
<evidence type="ECO:0000313" key="2">
    <source>
        <dbReference type="EMBL" id="KAJ3736972.1"/>
    </source>
</evidence>
<reference evidence="2" key="1">
    <citation type="submission" date="2022-08" db="EMBL/GenBank/DDBJ databases">
        <authorList>
            <consortium name="DOE Joint Genome Institute"/>
            <person name="Min B."/>
            <person name="Sierra-Patev S."/>
            <person name="Naranjo-Ortiz M."/>
            <person name="Looney B."/>
            <person name="Konkel Z."/>
            <person name="Slot J.C."/>
            <person name="Sakamoto Y."/>
            <person name="Steenwyk J.L."/>
            <person name="Rokas A."/>
            <person name="Carro J."/>
            <person name="Camarero S."/>
            <person name="Ferreira P."/>
            <person name="Molpeceres G."/>
            <person name="Ruiz-duenas F.J."/>
            <person name="Serrano A."/>
            <person name="Henrissat B."/>
            <person name="Drula E."/>
            <person name="Hughes K.W."/>
            <person name="Mata J.L."/>
            <person name="Ishikawa N.K."/>
            <person name="Vargas-Isla R."/>
            <person name="Ushijima S."/>
            <person name="Smith C.A."/>
            <person name="Ahrendt S."/>
            <person name="Andreopoulos W."/>
            <person name="He G."/>
            <person name="LaButti K."/>
            <person name="Lipzen A."/>
            <person name="Ng V."/>
            <person name="Riley R."/>
            <person name="Sandor L."/>
            <person name="Barry K."/>
            <person name="Martinez A.T."/>
            <person name="Xiao Y."/>
            <person name="Gibbons J.G."/>
            <person name="Terashima K."/>
            <person name="Hibbett D.S."/>
            <person name="Grigoriev I.V."/>
        </authorList>
    </citation>
    <scope>NUCLEOTIDE SEQUENCE</scope>
    <source>
        <strain evidence="2">ET3784</strain>
    </source>
</reference>
<protein>
    <submittedName>
        <fullName evidence="2">Uncharacterized protein</fullName>
    </submittedName>
</protein>
<keyword evidence="3" id="KW-1185">Reference proteome</keyword>
<gene>
    <name evidence="2" type="ORF">DFJ43DRAFT_390163</name>
</gene>
<proteinExistence type="predicted"/>
<dbReference type="AlphaFoldDB" id="A0AA38JHJ0"/>
<organism evidence="2 3">
    <name type="scientific">Lentinula guzmanii</name>
    <dbReference type="NCBI Taxonomy" id="2804957"/>
    <lineage>
        <taxon>Eukaryota</taxon>
        <taxon>Fungi</taxon>
        <taxon>Dikarya</taxon>
        <taxon>Basidiomycota</taxon>
        <taxon>Agaricomycotina</taxon>
        <taxon>Agaricomycetes</taxon>
        <taxon>Agaricomycetidae</taxon>
        <taxon>Agaricales</taxon>
        <taxon>Marasmiineae</taxon>
        <taxon>Omphalotaceae</taxon>
        <taxon>Lentinula</taxon>
    </lineage>
</organism>
<keyword evidence="1" id="KW-1133">Transmembrane helix</keyword>
<name>A0AA38JHJ0_9AGAR</name>